<evidence type="ECO:0000313" key="2">
    <source>
        <dbReference type="Proteomes" id="UP000829196"/>
    </source>
</evidence>
<comment type="caution">
    <text evidence="1">The sequence shown here is derived from an EMBL/GenBank/DDBJ whole genome shotgun (WGS) entry which is preliminary data.</text>
</comment>
<name>A0A8T3AP92_DENNO</name>
<dbReference type="EMBL" id="JAGYWB010000015">
    <property type="protein sequence ID" value="KAI0498189.1"/>
    <property type="molecule type" value="Genomic_DNA"/>
</dbReference>
<evidence type="ECO:0000313" key="1">
    <source>
        <dbReference type="EMBL" id="KAI0498189.1"/>
    </source>
</evidence>
<dbReference type="Proteomes" id="UP000829196">
    <property type="component" value="Unassembled WGS sequence"/>
</dbReference>
<organism evidence="1 2">
    <name type="scientific">Dendrobium nobile</name>
    <name type="common">Orchid</name>
    <dbReference type="NCBI Taxonomy" id="94219"/>
    <lineage>
        <taxon>Eukaryota</taxon>
        <taxon>Viridiplantae</taxon>
        <taxon>Streptophyta</taxon>
        <taxon>Embryophyta</taxon>
        <taxon>Tracheophyta</taxon>
        <taxon>Spermatophyta</taxon>
        <taxon>Magnoliopsida</taxon>
        <taxon>Liliopsida</taxon>
        <taxon>Asparagales</taxon>
        <taxon>Orchidaceae</taxon>
        <taxon>Epidendroideae</taxon>
        <taxon>Malaxideae</taxon>
        <taxon>Dendrobiinae</taxon>
        <taxon>Dendrobium</taxon>
    </lineage>
</organism>
<protein>
    <submittedName>
        <fullName evidence="1">Uncharacterized protein</fullName>
    </submittedName>
</protein>
<reference evidence="1" key="1">
    <citation type="journal article" date="2022" name="Front. Genet.">
        <title>Chromosome-Scale Assembly of the Dendrobium nobile Genome Provides Insights Into the Molecular Mechanism of the Biosynthesis of the Medicinal Active Ingredient of Dendrobium.</title>
        <authorList>
            <person name="Xu Q."/>
            <person name="Niu S.-C."/>
            <person name="Li K.-L."/>
            <person name="Zheng P.-J."/>
            <person name="Zhang X.-J."/>
            <person name="Jia Y."/>
            <person name="Liu Y."/>
            <person name="Niu Y.-X."/>
            <person name="Yu L.-H."/>
            <person name="Chen D.-F."/>
            <person name="Zhang G.-Q."/>
        </authorList>
    </citation>
    <scope>NUCLEOTIDE SEQUENCE</scope>
    <source>
        <tissue evidence="1">Leaf</tissue>
    </source>
</reference>
<proteinExistence type="predicted"/>
<sequence length="73" mass="8012">MKYTAFTVLYFGFVFHSTKHQKVEKQSIANALHSLLLQPNSPISFPSTAIPTSNSQNLPPCLAPAAQHCSLQL</sequence>
<accession>A0A8T3AP92</accession>
<gene>
    <name evidence="1" type="ORF">KFK09_021430</name>
</gene>
<keyword evidence="2" id="KW-1185">Reference proteome</keyword>
<dbReference type="AlphaFoldDB" id="A0A8T3AP92"/>